<keyword evidence="1" id="KW-0812">Transmembrane</keyword>
<dbReference type="EMBL" id="CP002666">
    <property type="protein sequence ID" value="AEE46818.1"/>
    <property type="molecule type" value="Genomic_DNA"/>
</dbReference>
<dbReference type="Gene3D" id="3.40.1000.70">
    <property type="entry name" value="PknH-like extracellular domain"/>
    <property type="match status" value="1"/>
</dbReference>
<dbReference type="STRING" id="590998.Celf_2694"/>
<feature type="transmembrane region" description="Helical" evidence="1">
    <location>
        <begin position="22"/>
        <end position="39"/>
    </location>
</feature>
<keyword evidence="1" id="KW-1133">Transmembrane helix</keyword>
<protein>
    <recommendedName>
        <fullName evidence="2">PknH-like extracellular domain-containing protein</fullName>
    </recommendedName>
</protein>
<evidence type="ECO:0000313" key="4">
    <source>
        <dbReference type="Proteomes" id="UP000008460"/>
    </source>
</evidence>
<dbReference type="KEGG" id="cfi:Celf_2694"/>
<dbReference type="Pfam" id="PF14032">
    <property type="entry name" value="PknH_C"/>
    <property type="match status" value="1"/>
</dbReference>
<dbReference type="Proteomes" id="UP000008460">
    <property type="component" value="Chromosome"/>
</dbReference>
<feature type="domain" description="PknH-like extracellular" evidence="2">
    <location>
        <begin position="79"/>
        <end position="247"/>
    </location>
</feature>
<evidence type="ECO:0000259" key="2">
    <source>
        <dbReference type="Pfam" id="PF14032"/>
    </source>
</evidence>
<keyword evidence="1" id="KW-0472">Membrane</keyword>
<sequence>MAGTEPHGGPTPDGSPAPRRRWWWFVAAVVVIAVVLLVARPWAAEPAPTVTALPPATDVTAVPSPTVSVVPPAQDAVFDASTVELLLVTADDVRASVPAARDGIDRTDGGEVVWGLPPGSSVDPAACTTAVTAVAQPPAAFAARVYANDAVVLSQQAAALPDPASARQAFADLVTTVDACPSYAQVNPGTDGGSWTGAPAIEGQGVYPSIVQDVVHTAEGDDVPAYRGHMLVGNVIVSWTASALADASPADALATLGDAESLTAMVQHRAQDAVRSLGPAVG</sequence>
<proteinExistence type="predicted"/>
<evidence type="ECO:0000256" key="1">
    <source>
        <dbReference type="SAM" id="Phobius"/>
    </source>
</evidence>
<dbReference type="InterPro" id="IPR038232">
    <property type="entry name" value="PknH-like_Extracell_sf"/>
</dbReference>
<dbReference type="RefSeq" id="WP_013771844.1">
    <property type="nucleotide sequence ID" value="NC_015514.1"/>
</dbReference>
<reference evidence="3 4" key="1">
    <citation type="submission" date="2011-04" db="EMBL/GenBank/DDBJ databases">
        <title>Complete sequence of Cellulomonas fimi ATCC 484.</title>
        <authorList>
            <consortium name="US DOE Joint Genome Institute"/>
            <person name="Lucas S."/>
            <person name="Han J."/>
            <person name="Lapidus A."/>
            <person name="Cheng J.-F."/>
            <person name="Goodwin L."/>
            <person name="Pitluck S."/>
            <person name="Peters L."/>
            <person name="Chertkov O."/>
            <person name="Detter J.C."/>
            <person name="Han C."/>
            <person name="Tapia R."/>
            <person name="Land M."/>
            <person name="Hauser L."/>
            <person name="Kyrpides N."/>
            <person name="Ivanova N."/>
            <person name="Ovchinnikova G."/>
            <person name="Pagani I."/>
            <person name="Mead D."/>
            <person name="Brumm P."/>
            <person name="Woyke T."/>
        </authorList>
    </citation>
    <scope>NUCLEOTIDE SEQUENCE [LARGE SCALE GENOMIC DNA]</scope>
    <source>
        <strain evidence="4">ATCC 484 / DSM 20113 / JCM 1341 / NBRC 15513 / NCIMB 8980 / NCTC 7547</strain>
    </source>
</reference>
<evidence type="ECO:0000313" key="3">
    <source>
        <dbReference type="EMBL" id="AEE46818.1"/>
    </source>
</evidence>
<organism evidence="3 4">
    <name type="scientific">Cellulomonas fimi (strain ATCC 484 / DSM 20113 / JCM 1341 / CCUG 24087 / LMG 16345 / NBRC 15513 / NCIMB 8980 / NCTC 7547 / NRS-133)</name>
    <dbReference type="NCBI Taxonomy" id="590998"/>
    <lineage>
        <taxon>Bacteria</taxon>
        <taxon>Bacillati</taxon>
        <taxon>Actinomycetota</taxon>
        <taxon>Actinomycetes</taxon>
        <taxon>Micrococcales</taxon>
        <taxon>Cellulomonadaceae</taxon>
        <taxon>Cellulomonas</taxon>
    </lineage>
</organism>
<name>F4H6Q7_CELFA</name>
<dbReference type="HOGENOM" id="CLU_932832_0_0_11"/>
<accession>F4H6Q7</accession>
<gene>
    <name evidence="3" type="ordered locus">Celf_2694</name>
</gene>
<keyword evidence="4" id="KW-1185">Reference proteome</keyword>
<dbReference type="AlphaFoldDB" id="F4H6Q7"/>
<dbReference type="InterPro" id="IPR026954">
    <property type="entry name" value="PknH-like_Extracell"/>
</dbReference>